<gene>
    <name evidence="3" type="ORF">GUJ93_ZPchr0013g36217</name>
</gene>
<evidence type="ECO:0000256" key="1">
    <source>
        <dbReference type="SAM" id="MobiDB-lite"/>
    </source>
</evidence>
<evidence type="ECO:0000313" key="4">
    <source>
        <dbReference type="Proteomes" id="UP000729402"/>
    </source>
</evidence>
<name>A0A8J5WWP3_ZIZPA</name>
<feature type="region of interest" description="Disordered" evidence="1">
    <location>
        <begin position="59"/>
        <end position="104"/>
    </location>
</feature>
<feature type="compositionally biased region" description="Low complexity" evidence="1">
    <location>
        <begin position="80"/>
        <end position="90"/>
    </location>
</feature>
<proteinExistence type="predicted"/>
<feature type="compositionally biased region" description="Basic residues" evidence="1">
    <location>
        <begin position="92"/>
        <end position="102"/>
    </location>
</feature>
<dbReference type="OrthoDB" id="2021064at2759"/>
<dbReference type="AlphaFoldDB" id="A0A8J5WWP3"/>
<dbReference type="PANTHER" id="PTHR31282">
    <property type="entry name" value="WRKY TRANSCRIPTION FACTOR 21-RELATED"/>
    <property type="match status" value="1"/>
</dbReference>
<reference evidence="3" key="1">
    <citation type="journal article" date="2021" name="bioRxiv">
        <title>Whole Genome Assembly and Annotation of Northern Wild Rice, Zizania palustris L., Supports a Whole Genome Duplication in the Zizania Genus.</title>
        <authorList>
            <person name="Haas M."/>
            <person name="Kono T."/>
            <person name="Macchietto M."/>
            <person name="Millas R."/>
            <person name="McGilp L."/>
            <person name="Shao M."/>
            <person name="Duquette J."/>
            <person name="Hirsch C.N."/>
            <person name="Kimball J."/>
        </authorList>
    </citation>
    <scope>NUCLEOTIDE SEQUENCE</scope>
    <source>
        <tissue evidence="3">Fresh leaf tissue</tissue>
    </source>
</reference>
<dbReference type="GO" id="GO:0003700">
    <property type="term" value="F:DNA-binding transcription factor activity"/>
    <property type="evidence" value="ECO:0007669"/>
    <property type="project" value="InterPro"/>
</dbReference>
<feature type="domain" description="WRKY" evidence="2">
    <location>
        <begin position="109"/>
        <end position="177"/>
    </location>
</feature>
<protein>
    <recommendedName>
        <fullName evidence="2">WRKY domain-containing protein</fullName>
    </recommendedName>
</protein>
<accession>A0A8J5WWP3</accession>
<dbReference type="InterPro" id="IPR044810">
    <property type="entry name" value="WRKY_plant"/>
</dbReference>
<sequence>MASPAGSVEDGGRSPAAILDDLLEVRDHAVKLQSMLQWTPSSSAAAVTREMMNRLSSALSALSPGGGRRGSGGRKKKSGGVDADAAGAAGPLRRRRSCRRSKSPFVKSVTAEVTEDGNQWRKYGQKRIHDCPNPRSYYRCTHRTDQGCMATKQVQISDSNPSEYVMSYFGEHTCRDPSTIPYFIEDEAPVEDYKNTNLINFGSGANNASTSHRRRLMAEAAAAVDPMLSCSSFAAYCSSSPLSRECASVVASPSMTPPSTVGSAPHAEFWPAGVAGDDMAGGTSSFPSSPSSLGFMSGSLGSFADLAGDDDLFGFDP</sequence>
<dbReference type="SMART" id="SM00774">
    <property type="entry name" value="WRKY"/>
    <property type="match status" value="1"/>
</dbReference>
<evidence type="ECO:0000313" key="3">
    <source>
        <dbReference type="EMBL" id="KAG8099091.1"/>
    </source>
</evidence>
<comment type="caution">
    <text evidence="3">The sequence shown here is derived from an EMBL/GenBank/DDBJ whole genome shotgun (WGS) entry which is preliminary data.</text>
</comment>
<reference evidence="3" key="2">
    <citation type="submission" date="2021-02" db="EMBL/GenBank/DDBJ databases">
        <authorList>
            <person name="Kimball J.A."/>
            <person name="Haas M.W."/>
            <person name="Macchietto M."/>
            <person name="Kono T."/>
            <person name="Duquette J."/>
            <person name="Shao M."/>
        </authorList>
    </citation>
    <scope>NUCLEOTIDE SEQUENCE</scope>
    <source>
        <tissue evidence="3">Fresh leaf tissue</tissue>
    </source>
</reference>
<dbReference type="PROSITE" id="PS50811">
    <property type="entry name" value="WRKY"/>
    <property type="match status" value="1"/>
</dbReference>
<dbReference type="InterPro" id="IPR003657">
    <property type="entry name" value="WRKY_dom"/>
</dbReference>
<organism evidence="3 4">
    <name type="scientific">Zizania palustris</name>
    <name type="common">Northern wild rice</name>
    <dbReference type="NCBI Taxonomy" id="103762"/>
    <lineage>
        <taxon>Eukaryota</taxon>
        <taxon>Viridiplantae</taxon>
        <taxon>Streptophyta</taxon>
        <taxon>Embryophyta</taxon>
        <taxon>Tracheophyta</taxon>
        <taxon>Spermatophyta</taxon>
        <taxon>Magnoliopsida</taxon>
        <taxon>Liliopsida</taxon>
        <taxon>Poales</taxon>
        <taxon>Poaceae</taxon>
        <taxon>BOP clade</taxon>
        <taxon>Oryzoideae</taxon>
        <taxon>Oryzeae</taxon>
        <taxon>Zizaniinae</taxon>
        <taxon>Zizania</taxon>
    </lineage>
</organism>
<dbReference type="Pfam" id="PF03106">
    <property type="entry name" value="WRKY"/>
    <property type="match status" value="1"/>
</dbReference>
<evidence type="ECO:0000259" key="2">
    <source>
        <dbReference type="PROSITE" id="PS50811"/>
    </source>
</evidence>
<dbReference type="EMBL" id="JAAALK010000079">
    <property type="protein sequence ID" value="KAG8099091.1"/>
    <property type="molecule type" value="Genomic_DNA"/>
</dbReference>
<dbReference type="Proteomes" id="UP000729402">
    <property type="component" value="Unassembled WGS sequence"/>
</dbReference>
<keyword evidence="4" id="KW-1185">Reference proteome</keyword>
<dbReference type="GO" id="GO:0043565">
    <property type="term" value="F:sequence-specific DNA binding"/>
    <property type="evidence" value="ECO:0007669"/>
    <property type="project" value="InterPro"/>
</dbReference>